<reference evidence="1 2" key="1">
    <citation type="journal article" date="2017" name="Int. J. Syst. Evol. Microbiol.">
        <title>Brenneria populi subsp. brevivirga subsp. nov. isolated from symptomatic bark of Populus x euramericana canker, and description of Brenneria populi subsp. populi subsp. nov.</title>
        <authorList>
            <person name="Zheng M.H."/>
            <person name="Piao C.G."/>
            <person name="Xue H."/>
            <person name="Guo M.W."/>
            <person name="Li Y."/>
        </authorList>
    </citation>
    <scope>NUCLEOTIDE SEQUENCE [LARGE SCALE GENOMIC DNA]</scope>
    <source>
        <strain evidence="1 2">D9-5</strain>
    </source>
</reference>
<dbReference type="PANTHER" id="PTHR31891:SF1">
    <property type="entry name" value="FORMAMIDASE C869.04-RELATED"/>
    <property type="match status" value="1"/>
</dbReference>
<dbReference type="Pfam" id="PF03069">
    <property type="entry name" value="FmdA_AmdA"/>
    <property type="match status" value="2"/>
</dbReference>
<protein>
    <submittedName>
        <fullName evidence="1">Acetamidase/formamidase family protein</fullName>
    </submittedName>
</protein>
<proteinExistence type="predicted"/>
<accession>A0ABU6JV93</accession>
<evidence type="ECO:0000313" key="1">
    <source>
        <dbReference type="EMBL" id="MEC5344443.1"/>
    </source>
</evidence>
<name>A0ABU6JV93_9GAMM</name>
<dbReference type="Proteomes" id="UP001309705">
    <property type="component" value="Unassembled WGS sequence"/>
</dbReference>
<organism evidence="1 2">
    <name type="scientific">Brenneria populi</name>
    <dbReference type="NCBI Taxonomy" id="1505588"/>
    <lineage>
        <taxon>Bacteria</taxon>
        <taxon>Pseudomonadati</taxon>
        <taxon>Pseudomonadota</taxon>
        <taxon>Gammaproteobacteria</taxon>
        <taxon>Enterobacterales</taxon>
        <taxon>Pectobacteriaceae</taxon>
        <taxon>Brenneria</taxon>
    </lineage>
</organism>
<sequence length="330" mass="36709">MKTWLEESIMTKRGVGARRQPITHHLTEELQKEFHYTIGPYSTPVLTIDPGDRVIVETRDAFEGAIQSEQDIPSQLLKMPFLNPQNGPIMVNGAEKGDVLAVYIESMLPRGDDPHGICAMIPHFGGLTGTDLTAMLNDPLPEKVRRIKLDGEKVYWSRRHTLPYKPHIGTLSVSPEIDSINSLTPDNHGGNMDVPDIGPGSITYLPVRSPGGRLFIGDAHACQGDGEICGTAVEYPSVTTIKVDLIKNWQINWPRMENDSAIMSIGSARPLEDATRIAYRDLIYWLVEDFGFEQWDAYMLLSQCGKVRLGNMVDPKYTVGAMLNKTLLAH</sequence>
<dbReference type="EMBL" id="JAYWTM010000022">
    <property type="protein sequence ID" value="MEC5344443.1"/>
    <property type="molecule type" value="Genomic_DNA"/>
</dbReference>
<evidence type="ECO:0000313" key="2">
    <source>
        <dbReference type="Proteomes" id="UP001309705"/>
    </source>
</evidence>
<comment type="caution">
    <text evidence="1">The sequence shown here is derived from an EMBL/GenBank/DDBJ whole genome shotgun (WGS) entry which is preliminary data.</text>
</comment>
<dbReference type="InterPro" id="IPR004304">
    <property type="entry name" value="FmdA_AmdA"/>
</dbReference>
<dbReference type="PANTHER" id="PTHR31891">
    <property type="entry name" value="FORMAMIDASE C869.04-RELATED"/>
    <property type="match status" value="1"/>
</dbReference>
<keyword evidence="2" id="KW-1185">Reference proteome</keyword>
<dbReference type="Gene3D" id="3.10.28.20">
    <property type="entry name" value="Acetamidase/Formamidase-like domains"/>
    <property type="match status" value="1"/>
</dbReference>
<dbReference type="RefSeq" id="WP_327619258.1">
    <property type="nucleotide sequence ID" value="NZ_JAYWTM010000022.1"/>
</dbReference>
<gene>
    <name evidence="1" type="ORF">VSX58_17760</name>
</gene>
<dbReference type="Gene3D" id="2.60.120.580">
    <property type="entry name" value="Acetamidase/Formamidase-like domains"/>
    <property type="match status" value="1"/>
</dbReference>
<dbReference type="SUPFAM" id="SSF141130">
    <property type="entry name" value="Acetamidase/Formamidase-like"/>
    <property type="match status" value="1"/>
</dbReference>